<sequence>MVKYENLPESLAAIPETKYAERIADFIKWVQAEFPNLQLRLAWNQPMFTDHGTFILGLSAAKNHMAIAAEDRAFTKFLPEIEAAGYPHTKQLFQIPWTATIDHDLLKRLIRFNIDDKADVTTVWR</sequence>
<feature type="domain" description="YdhG-like" evidence="1">
    <location>
        <begin position="23"/>
        <end position="114"/>
    </location>
</feature>
<keyword evidence="3" id="KW-1185">Reference proteome</keyword>
<evidence type="ECO:0000313" key="3">
    <source>
        <dbReference type="Proteomes" id="UP000051315"/>
    </source>
</evidence>
<dbReference type="Pfam" id="PF08818">
    <property type="entry name" value="DUF1801"/>
    <property type="match status" value="1"/>
</dbReference>
<evidence type="ECO:0000259" key="1">
    <source>
        <dbReference type="Pfam" id="PF08818"/>
    </source>
</evidence>
<dbReference type="EMBL" id="AZFX01000094">
    <property type="protein sequence ID" value="KRM08048.1"/>
    <property type="molecule type" value="Genomic_DNA"/>
</dbReference>
<dbReference type="AlphaFoldDB" id="A0A0R1VQI8"/>
<dbReference type="STRING" id="1423735.FC15_GL000724"/>
<protein>
    <recommendedName>
        <fullName evidence="1">YdhG-like domain-containing protein</fullName>
    </recommendedName>
</protein>
<evidence type="ECO:0000313" key="2">
    <source>
        <dbReference type="EMBL" id="KRM08048.1"/>
    </source>
</evidence>
<dbReference type="OrthoDB" id="384795at2"/>
<accession>A0A0R1VQI8</accession>
<dbReference type="Proteomes" id="UP000051315">
    <property type="component" value="Unassembled WGS sequence"/>
</dbReference>
<dbReference type="Gene3D" id="3.90.1150.200">
    <property type="match status" value="1"/>
</dbReference>
<dbReference type="RefSeq" id="WP_057825699.1">
    <property type="nucleotide sequence ID" value="NZ_AZFX01000094.1"/>
</dbReference>
<name>A0A0R1VQI8_9LACO</name>
<dbReference type="PATRIC" id="fig|1423735.3.peg.757"/>
<comment type="caution">
    <text evidence="2">The sequence shown here is derived from an EMBL/GenBank/DDBJ whole genome shotgun (WGS) entry which is preliminary data.</text>
</comment>
<dbReference type="SUPFAM" id="SSF159888">
    <property type="entry name" value="YdhG-like"/>
    <property type="match status" value="1"/>
</dbReference>
<dbReference type="InterPro" id="IPR014922">
    <property type="entry name" value="YdhG-like"/>
</dbReference>
<reference evidence="2 3" key="1">
    <citation type="journal article" date="2015" name="Genome Announc.">
        <title>Expanding the biotechnology potential of lactobacilli through comparative genomics of 213 strains and associated genera.</title>
        <authorList>
            <person name="Sun Z."/>
            <person name="Harris H.M."/>
            <person name="McCann A."/>
            <person name="Guo C."/>
            <person name="Argimon S."/>
            <person name="Zhang W."/>
            <person name="Yang X."/>
            <person name="Jeffery I.B."/>
            <person name="Cooney J.C."/>
            <person name="Kagawa T.F."/>
            <person name="Liu W."/>
            <person name="Song Y."/>
            <person name="Salvetti E."/>
            <person name="Wrobel A."/>
            <person name="Rasinkangas P."/>
            <person name="Parkhill J."/>
            <person name="Rea M.C."/>
            <person name="O'Sullivan O."/>
            <person name="Ritari J."/>
            <person name="Douillard F.P."/>
            <person name="Paul Ross R."/>
            <person name="Yang R."/>
            <person name="Briner A.E."/>
            <person name="Felis G.E."/>
            <person name="de Vos W.M."/>
            <person name="Barrangou R."/>
            <person name="Klaenhammer T.R."/>
            <person name="Caufield P.W."/>
            <person name="Cui Y."/>
            <person name="Zhang H."/>
            <person name="O'Toole P.W."/>
        </authorList>
    </citation>
    <scope>NUCLEOTIDE SEQUENCE [LARGE SCALE GENOMIC DNA]</scope>
    <source>
        <strain evidence="2 3">DSM 17758</strain>
    </source>
</reference>
<proteinExistence type="predicted"/>
<organism evidence="2 3">
    <name type="scientific">Lapidilactobacillus concavus DSM 17758</name>
    <dbReference type="NCBI Taxonomy" id="1423735"/>
    <lineage>
        <taxon>Bacteria</taxon>
        <taxon>Bacillati</taxon>
        <taxon>Bacillota</taxon>
        <taxon>Bacilli</taxon>
        <taxon>Lactobacillales</taxon>
        <taxon>Lactobacillaceae</taxon>
        <taxon>Lapidilactobacillus</taxon>
    </lineage>
</organism>
<gene>
    <name evidence="2" type="ORF">FC15_GL000724</name>
</gene>